<evidence type="ECO:0000313" key="3">
    <source>
        <dbReference type="Proteomes" id="UP000324222"/>
    </source>
</evidence>
<keyword evidence="3" id="KW-1185">Reference proteome</keyword>
<reference evidence="2 3" key="1">
    <citation type="submission" date="2019-05" db="EMBL/GenBank/DDBJ databases">
        <title>Another draft genome of Portunus trituberculatus and its Hox gene families provides insights of decapod evolution.</title>
        <authorList>
            <person name="Jeong J.-H."/>
            <person name="Song I."/>
            <person name="Kim S."/>
            <person name="Choi T."/>
            <person name="Kim D."/>
            <person name="Ryu S."/>
            <person name="Kim W."/>
        </authorList>
    </citation>
    <scope>NUCLEOTIDE SEQUENCE [LARGE SCALE GENOMIC DNA]</scope>
    <source>
        <tissue evidence="2">Muscle</tissue>
    </source>
</reference>
<protein>
    <submittedName>
        <fullName evidence="2">Uncharacterized protein</fullName>
    </submittedName>
</protein>
<dbReference type="Proteomes" id="UP000324222">
    <property type="component" value="Unassembled WGS sequence"/>
</dbReference>
<evidence type="ECO:0000313" key="2">
    <source>
        <dbReference type="EMBL" id="MPC27174.1"/>
    </source>
</evidence>
<accession>A0A5B7E2W9</accession>
<name>A0A5B7E2W9_PORTR</name>
<gene>
    <name evidence="2" type="ORF">E2C01_020341</name>
</gene>
<sequence length="108" mass="11512">MLVLDGYGTVRTSLRAVPHAAPEGTRGALHLLPHPLHSPPLPRPAAKSIHHALLRQDKAFLDSLQQPPPPSSPSLLWLTSPAGGGAEYSPSPPPPAPCPSRHEHRFTP</sequence>
<feature type="region of interest" description="Disordered" evidence="1">
    <location>
        <begin position="18"/>
        <end position="47"/>
    </location>
</feature>
<organism evidence="2 3">
    <name type="scientific">Portunus trituberculatus</name>
    <name type="common">Swimming crab</name>
    <name type="synonym">Neptunus trituberculatus</name>
    <dbReference type="NCBI Taxonomy" id="210409"/>
    <lineage>
        <taxon>Eukaryota</taxon>
        <taxon>Metazoa</taxon>
        <taxon>Ecdysozoa</taxon>
        <taxon>Arthropoda</taxon>
        <taxon>Crustacea</taxon>
        <taxon>Multicrustacea</taxon>
        <taxon>Malacostraca</taxon>
        <taxon>Eumalacostraca</taxon>
        <taxon>Eucarida</taxon>
        <taxon>Decapoda</taxon>
        <taxon>Pleocyemata</taxon>
        <taxon>Brachyura</taxon>
        <taxon>Eubrachyura</taxon>
        <taxon>Portunoidea</taxon>
        <taxon>Portunidae</taxon>
        <taxon>Portuninae</taxon>
        <taxon>Portunus</taxon>
    </lineage>
</organism>
<evidence type="ECO:0000256" key="1">
    <source>
        <dbReference type="SAM" id="MobiDB-lite"/>
    </source>
</evidence>
<dbReference type="AlphaFoldDB" id="A0A5B7E2W9"/>
<dbReference type="EMBL" id="VSRR010001703">
    <property type="protein sequence ID" value="MPC27174.1"/>
    <property type="molecule type" value="Genomic_DNA"/>
</dbReference>
<proteinExistence type="predicted"/>
<feature type="region of interest" description="Disordered" evidence="1">
    <location>
        <begin position="59"/>
        <end position="108"/>
    </location>
</feature>
<comment type="caution">
    <text evidence="2">The sequence shown here is derived from an EMBL/GenBank/DDBJ whole genome shotgun (WGS) entry which is preliminary data.</text>
</comment>